<dbReference type="GO" id="GO:0046872">
    <property type="term" value="F:metal ion binding"/>
    <property type="evidence" value="ECO:0007669"/>
    <property type="project" value="UniProtKB-KW"/>
</dbReference>
<keyword evidence="3 5" id="KW-0479">Metal-binding</keyword>
<dbReference type="Pfam" id="PF02574">
    <property type="entry name" value="S-methyl_trans"/>
    <property type="match status" value="1"/>
</dbReference>
<dbReference type="GO" id="GO:0033528">
    <property type="term" value="P:S-methylmethionine cycle"/>
    <property type="evidence" value="ECO:0007669"/>
    <property type="project" value="TreeGrafter"/>
</dbReference>
<dbReference type="GO" id="GO:0009086">
    <property type="term" value="P:methionine biosynthetic process"/>
    <property type="evidence" value="ECO:0007669"/>
    <property type="project" value="TreeGrafter"/>
</dbReference>
<dbReference type="InterPro" id="IPR051486">
    <property type="entry name" value="Hcy_S-methyltransferase"/>
</dbReference>
<organism evidence="7">
    <name type="scientific">Mucochytrium quahogii</name>
    <dbReference type="NCBI Taxonomy" id="96639"/>
    <lineage>
        <taxon>Eukaryota</taxon>
        <taxon>Sar</taxon>
        <taxon>Stramenopiles</taxon>
        <taxon>Bigyra</taxon>
        <taxon>Labyrinthulomycetes</taxon>
        <taxon>Thraustochytrida</taxon>
        <taxon>Thraustochytriidae</taxon>
        <taxon>Mucochytrium</taxon>
    </lineage>
</organism>
<evidence type="ECO:0000256" key="3">
    <source>
        <dbReference type="ARBA" id="ARBA00022723"/>
    </source>
</evidence>
<feature type="binding site" evidence="5">
    <location>
        <position position="291"/>
    </location>
    <ligand>
        <name>Zn(2+)</name>
        <dbReference type="ChEBI" id="CHEBI:29105"/>
    </ligand>
</feature>
<accession>A0A7S2S4Q4</accession>
<keyword evidence="4 5" id="KW-0862">Zinc</keyword>
<evidence type="ECO:0000256" key="1">
    <source>
        <dbReference type="ARBA" id="ARBA00022603"/>
    </source>
</evidence>
<dbReference type="AlphaFoldDB" id="A0A7S2S4Q4"/>
<dbReference type="NCBIfam" id="NF007020">
    <property type="entry name" value="PRK09485.1"/>
    <property type="match status" value="1"/>
</dbReference>
<dbReference type="GO" id="GO:0032259">
    <property type="term" value="P:methylation"/>
    <property type="evidence" value="ECO:0007669"/>
    <property type="project" value="UniProtKB-KW"/>
</dbReference>
<dbReference type="EMBL" id="HBHK01016399">
    <property type="protein sequence ID" value="CAD9689441.1"/>
    <property type="molecule type" value="Transcribed_RNA"/>
</dbReference>
<proteinExistence type="predicted"/>
<keyword evidence="2 5" id="KW-0808">Transferase</keyword>
<dbReference type="PANTHER" id="PTHR46015">
    <property type="entry name" value="ZGC:172121"/>
    <property type="match status" value="1"/>
</dbReference>
<dbReference type="InterPro" id="IPR036589">
    <property type="entry name" value="HCY_dom_sf"/>
</dbReference>
<dbReference type="PANTHER" id="PTHR46015:SF1">
    <property type="entry name" value="HOMOCYSTEINE S-METHYLTRANSFERASE-LIKE ISOFORM 1"/>
    <property type="match status" value="1"/>
</dbReference>
<evidence type="ECO:0000256" key="2">
    <source>
        <dbReference type="ARBA" id="ARBA00022679"/>
    </source>
</evidence>
<dbReference type="Gene3D" id="3.20.20.330">
    <property type="entry name" value="Homocysteine-binding-like domain"/>
    <property type="match status" value="1"/>
</dbReference>
<dbReference type="PROSITE" id="PS50970">
    <property type="entry name" value="HCY"/>
    <property type="match status" value="1"/>
</dbReference>
<sequence>MVLILDGGLGTALEGRGINLTGDDLWSARLLRDDPETLVQVHKEFYDAGANIVTSSSYQFSFEGFGKQGVSKEDAEQLLRRSVQLIQKARDLSSIPNKESLFVAASLGTYGAVLADGSEYTGRIDKTEAQLVEFHYERLVALLSDPTIQPDYVAFESVPTIIEVRAICTAVKDYCNNVGKLPIVWLSLSCSSVSTLNGGDSIVGAIEEIESCKGINIFGFNCLKPTLITGILKLIEEKCTITKDVVLYPNRGEVYEDREWKEGTGCSSADLVTLSKEWLKTSEHVKIIGGCCRTTVGCIKSLSSSLNN</sequence>
<gene>
    <name evidence="7" type="ORF">QSP1433_LOCUS10253</name>
</gene>
<keyword evidence="1 5" id="KW-0489">Methyltransferase</keyword>
<feature type="binding site" evidence="5">
    <location>
        <position position="222"/>
    </location>
    <ligand>
        <name>Zn(2+)</name>
        <dbReference type="ChEBI" id="CHEBI:29105"/>
    </ligand>
</feature>
<comment type="cofactor">
    <cofactor evidence="5">
        <name>Zn(2+)</name>
        <dbReference type="ChEBI" id="CHEBI:29105"/>
    </cofactor>
</comment>
<reference evidence="7" key="1">
    <citation type="submission" date="2021-01" db="EMBL/GenBank/DDBJ databases">
        <authorList>
            <person name="Corre E."/>
            <person name="Pelletier E."/>
            <person name="Niang G."/>
            <person name="Scheremetjew M."/>
            <person name="Finn R."/>
            <person name="Kale V."/>
            <person name="Holt S."/>
            <person name="Cochrane G."/>
            <person name="Meng A."/>
            <person name="Brown T."/>
            <person name="Cohen L."/>
        </authorList>
    </citation>
    <scope>NUCLEOTIDE SEQUENCE</scope>
    <source>
        <strain evidence="7">NY070348D</strain>
    </source>
</reference>
<dbReference type="GO" id="GO:0008898">
    <property type="term" value="F:S-adenosylmethionine-homocysteine S-methyltransferase activity"/>
    <property type="evidence" value="ECO:0007669"/>
    <property type="project" value="TreeGrafter"/>
</dbReference>
<dbReference type="InterPro" id="IPR003726">
    <property type="entry name" value="HCY_dom"/>
</dbReference>
<dbReference type="SUPFAM" id="SSF82282">
    <property type="entry name" value="Homocysteine S-methyltransferase"/>
    <property type="match status" value="1"/>
</dbReference>
<evidence type="ECO:0000256" key="5">
    <source>
        <dbReference type="PROSITE-ProRule" id="PRU00333"/>
    </source>
</evidence>
<protein>
    <recommendedName>
        <fullName evidence="6">Hcy-binding domain-containing protein</fullName>
    </recommendedName>
</protein>
<feature type="domain" description="Hcy-binding" evidence="6">
    <location>
        <begin position="1"/>
        <end position="306"/>
    </location>
</feature>
<evidence type="ECO:0000313" key="7">
    <source>
        <dbReference type="EMBL" id="CAD9689441.1"/>
    </source>
</evidence>
<evidence type="ECO:0000259" key="6">
    <source>
        <dbReference type="PROSITE" id="PS50970"/>
    </source>
</evidence>
<evidence type="ECO:0000256" key="4">
    <source>
        <dbReference type="ARBA" id="ARBA00022833"/>
    </source>
</evidence>
<name>A0A7S2S4Q4_9STRA</name>
<feature type="binding site" evidence="5">
    <location>
        <position position="292"/>
    </location>
    <ligand>
        <name>Zn(2+)</name>
        <dbReference type="ChEBI" id="CHEBI:29105"/>
    </ligand>
</feature>